<evidence type="ECO:0000256" key="2">
    <source>
        <dbReference type="ARBA" id="ARBA00022679"/>
    </source>
</evidence>
<dbReference type="EMBL" id="DRMN01000356">
    <property type="protein sequence ID" value="HFB55356.1"/>
    <property type="molecule type" value="Genomic_DNA"/>
</dbReference>
<dbReference type="PANTHER" id="PTHR18895:SF74">
    <property type="entry name" value="MTRF1L RELEASE FACTOR GLUTAMINE METHYLTRANSFERASE"/>
    <property type="match status" value="1"/>
</dbReference>
<dbReference type="Gene3D" id="1.10.8.10">
    <property type="entry name" value="DNA helicase RuvA subunit, C-terminal domain"/>
    <property type="match status" value="1"/>
</dbReference>
<evidence type="ECO:0000313" key="7">
    <source>
        <dbReference type="Proteomes" id="UP000886042"/>
    </source>
</evidence>
<evidence type="ECO:0000259" key="5">
    <source>
        <dbReference type="Pfam" id="PF17827"/>
    </source>
</evidence>
<dbReference type="NCBIfam" id="TIGR03534">
    <property type="entry name" value="RF_mod_PrmC"/>
    <property type="match status" value="1"/>
</dbReference>
<dbReference type="InterPro" id="IPR025714">
    <property type="entry name" value="Methyltranfer_dom"/>
</dbReference>
<gene>
    <name evidence="6" type="primary">prmC</name>
    <name evidence="6" type="ORF">ENJ46_05475</name>
</gene>
<dbReference type="NCBIfam" id="TIGR00536">
    <property type="entry name" value="hemK_fam"/>
    <property type="match status" value="1"/>
</dbReference>
<keyword evidence="3" id="KW-0949">S-adenosyl-L-methionine</keyword>
<keyword evidence="2 6" id="KW-0808">Transferase</keyword>
<dbReference type="EC" id="2.1.1.297" evidence="6"/>
<evidence type="ECO:0000259" key="4">
    <source>
        <dbReference type="Pfam" id="PF13847"/>
    </source>
</evidence>
<evidence type="ECO:0000256" key="1">
    <source>
        <dbReference type="ARBA" id="ARBA00022603"/>
    </source>
</evidence>
<feature type="domain" description="Methyltransferase" evidence="4">
    <location>
        <begin position="114"/>
        <end position="195"/>
    </location>
</feature>
<dbReference type="GO" id="GO:0032259">
    <property type="term" value="P:methylation"/>
    <property type="evidence" value="ECO:0007669"/>
    <property type="project" value="UniProtKB-KW"/>
</dbReference>
<dbReference type="InterPro" id="IPR040758">
    <property type="entry name" value="PrmC_N"/>
</dbReference>
<dbReference type="CDD" id="cd02440">
    <property type="entry name" value="AdoMet_MTases"/>
    <property type="match status" value="1"/>
</dbReference>
<dbReference type="PANTHER" id="PTHR18895">
    <property type="entry name" value="HEMK METHYLTRANSFERASE"/>
    <property type="match status" value="1"/>
</dbReference>
<dbReference type="Proteomes" id="UP000886042">
    <property type="component" value="Unassembled WGS sequence"/>
</dbReference>
<feature type="non-terminal residue" evidence="6">
    <location>
        <position position="220"/>
    </location>
</feature>
<dbReference type="InterPro" id="IPR050320">
    <property type="entry name" value="N5-glutamine_MTase"/>
</dbReference>
<dbReference type="InterPro" id="IPR004556">
    <property type="entry name" value="HemK-like"/>
</dbReference>
<dbReference type="Gene3D" id="3.40.50.150">
    <property type="entry name" value="Vaccinia Virus protein VP39"/>
    <property type="match status" value="1"/>
</dbReference>
<reference evidence="6" key="1">
    <citation type="journal article" date="2020" name="mSystems">
        <title>Genome- and Community-Level Interaction Insights into Carbon Utilization and Element Cycling Functions of Hydrothermarchaeota in Hydrothermal Sediment.</title>
        <authorList>
            <person name="Zhou Z."/>
            <person name="Liu Y."/>
            <person name="Xu W."/>
            <person name="Pan J."/>
            <person name="Luo Z.H."/>
            <person name="Li M."/>
        </authorList>
    </citation>
    <scope>NUCLEOTIDE SEQUENCE [LARGE SCALE GENOMIC DNA]</scope>
    <source>
        <strain evidence="6">HyVt-489</strain>
    </source>
</reference>
<accession>A0A7C3GCT8</accession>
<feature type="domain" description="Release factor glutamine methyltransferase N-terminal" evidence="5">
    <location>
        <begin position="8"/>
        <end position="76"/>
    </location>
</feature>
<dbReference type="Pfam" id="PF13847">
    <property type="entry name" value="Methyltransf_31"/>
    <property type="match status" value="1"/>
</dbReference>
<keyword evidence="1 6" id="KW-0489">Methyltransferase</keyword>
<dbReference type="GO" id="GO:0003676">
    <property type="term" value="F:nucleic acid binding"/>
    <property type="evidence" value="ECO:0007669"/>
    <property type="project" value="InterPro"/>
</dbReference>
<dbReference type="AlphaFoldDB" id="A0A7C3GCT8"/>
<organism evidence="6 7">
    <name type="scientific">Hellea balneolensis</name>
    <dbReference type="NCBI Taxonomy" id="287478"/>
    <lineage>
        <taxon>Bacteria</taxon>
        <taxon>Pseudomonadati</taxon>
        <taxon>Pseudomonadota</taxon>
        <taxon>Alphaproteobacteria</taxon>
        <taxon>Maricaulales</taxon>
        <taxon>Robiginitomaculaceae</taxon>
        <taxon>Hellea</taxon>
    </lineage>
</organism>
<dbReference type="InterPro" id="IPR029063">
    <property type="entry name" value="SAM-dependent_MTases_sf"/>
</dbReference>
<dbReference type="InterPro" id="IPR019874">
    <property type="entry name" value="RF_methyltr_PrmC"/>
</dbReference>
<sequence>MSSYAKSIQNGSRQLRDAGVEDPVGDARILMMWASGQTRSDLMLNENNEVSKTVLRRFSRAIKRRHNHEPIAYITGEKAFWSLNFIVNQHVLIPRPETEAIVEQAVRVLQGRQNPRILDIGTGSGAILLSILAETKIAHGIGLDISSSALNVARANAKTHGLTERSDFIQSNYLDVFNDVEHAVFGQKFDVVVANPPYIDDDAMGKLPRNVAGYEPHLAL</sequence>
<evidence type="ECO:0000256" key="3">
    <source>
        <dbReference type="ARBA" id="ARBA00022691"/>
    </source>
</evidence>
<dbReference type="GO" id="GO:0102559">
    <property type="term" value="F:peptide chain release factor N(5)-glutamine methyltransferase activity"/>
    <property type="evidence" value="ECO:0007669"/>
    <property type="project" value="UniProtKB-EC"/>
</dbReference>
<dbReference type="InterPro" id="IPR002052">
    <property type="entry name" value="DNA_methylase_N6_adenine_CS"/>
</dbReference>
<dbReference type="PROSITE" id="PS00092">
    <property type="entry name" value="N6_MTASE"/>
    <property type="match status" value="1"/>
</dbReference>
<name>A0A7C3GCT8_9PROT</name>
<protein>
    <submittedName>
        <fullName evidence="6">Peptide chain release factor N(5)-glutamine methyltransferase</fullName>
        <ecNumber evidence="6">2.1.1.297</ecNumber>
    </submittedName>
</protein>
<comment type="caution">
    <text evidence="6">The sequence shown here is derived from an EMBL/GenBank/DDBJ whole genome shotgun (WGS) entry which is preliminary data.</text>
</comment>
<dbReference type="SUPFAM" id="SSF53335">
    <property type="entry name" value="S-adenosyl-L-methionine-dependent methyltransferases"/>
    <property type="match status" value="1"/>
</dbReference>
<proteinExistence type="predicted"/>
<evidence type="ECO:0000313" key="6">
    <source>
        <dbReference type="EMBL" id="HFB55356.1"/>
    </source>
</evidence>
<dbReference type="Pfam" id="PF17827">
    <property type="entry name" value="PrmC_N"/>
    <property type="match status" value="1"/>
</dbReference>